<keyword evidence="1" id="KW-1133">Transmembrane helix</keyword>
<keyword evidence="1" id="KW-0472">Membrane</keyword>
<name>A0A0D0CD41_9AGAR</name>
<evidence type="ECO:0000313" key="2">
    <source>
        <dbReference type="EMBL" id="KIK55957.1"/>
    </source>
</evidence>
<keyword evidence="3" id="KW-1185">Reference proteome</keyword>
<dbReference type="Proteomes" id="UP000053593">
    <property type="component" value="Unassembled WGS sequence"/>
</dbReference>
<proteinExistence type="predicted"/>
<accession>A0A0D0CD41</accession>
<dbReference type="EMBL" id="KN834801">
    <property type="protein sequence ID" value="KIK55957.1"/>
    <property type="molecule type" value="Genomic_DNA"/>
</dbReference>
<keyword evidence="1" id="KW-0812">Transmembrane</keyword>
<dbReference type="AlphaFoldDB" id="A0A0D0CD41"/>
<feature type="transmembrane region" description="Helical" evidence="1">
    <location>
        <begin position="29"/>
        <end position="53"/>
    </location>
</feature>
<feature type="non-terminal residue" evidence="2">
    <location>
        <position position="1"/>
    </location>
</feature>
<reference evidence="2 3" key="1">
    <citation type="submission" date="2014-04" db="EMBL/GenBank/DDBJ databases">
        <title>Evolutionary Origins and Diversification of the Mycorrhizal Mutualists.</title>
        <authorList>
            <consortium name="DOE Joint Genome Institute"/>
            <consortium name="Mycorrhizal Genomics Consortium"/>
            <person name="Kohler A."/>
            <person name="Kuo A."/>
            <person name="Nagy L.G."/>
            <person name="Floudas D."/>
            <person name="Copeland A."/>
            <person name="Barry K.W."/>
            <person name="Cichocki N."/>
            <person name="Veneault-Fourrey C."/>
            <person name="LaButti K."/>
            <person name="Lindquist E.A."/>
            <person name="Lipzen A."/>
            <person name="Lundell T."/>
            <person name="Morin E."/>
            <person name="Murat C."/>
            <person name="Riley R."/>
            <person name="Ohm R."/>
            <person name="Sun H."/>
            <person name="Tunlid A."/>
            <person name="Henrissat B."/>
            <person name="Grigoriev I.V."/>
            <person name="Hibbett D.S."/>
            <person name="Martin F."/>
        </authorList>
    </citation>
    <scope>NUCLEOTIDE SEQUENCE [LARGE SCALE GENOMIC DNA]</scope>
    <source>
        <strain evidence="2 3">FD-317 M1</strain>
    </source>
</reference>
<dbReference type="HOGENOM" id="CLU_3055961_0_0_1"/>
<sequence length="54" mass="6086">TQGTESKPNAFEPKDLVAKIRGHKRKFDTLIAIILSLFCLLKSHTSNLALFLFI</sequence>
<evidence type="ECO:0000313" key="3">
    <source>
        <dbReference type="Proteomes" id="UP000053593"/>
    </source>
</evidence>
<protein>
    <submittedName>
        <fullName evidence="2">Uncharacterized protein</fullName>
    </submittedName>
</protein>
<organism evidence="2 3">
    <name type="scientific">Collybiopsis luxurians FD-317 M1</name>
    <dbReference type="NCBI Taxonomy" id="944289"/>
    <lineage>
        <taxon>Eukaryota</taxon>
        <taxon>Fungi</taxon>
        <taxon>Dikarya</taxon>
        <taxon>Basidiomycota</taxon>
        <taxon>Agaricomycotina</taxon>
        <taxon>Agaricomycetes</taxon>
        <taxon>Agaricomycetidae</taxon>
        <taxon>Agaricales</taxon>
        <taxon>Marasmiineae</taxon>
        <taxon>Omphalotaceae</taxon>
        <taxon>Collybiopsis</taxon>
        <taxon>Collybiopsis luxurians</taxon>
    </lineage>
</organism>
<evidence type="ECO:0000256" key="1">
    <source>
        <dbReference type="SAM" id="Phobius"/>
    </source>
</evidence>
<gene>
    <name evidence="2" type="ORF">GYMLUDRAFT_99369</name>
</gene>